<reference evidence="4" key="1">
    <citation type="journal article" date="2019" name="Int. J. Syst. Evol. Microbiol.">
        <title>The Global Catalogue of Microorganisms (GCM) 10K type strain sequencing project: providing services to taxonomists for standard genome sequencing and annotation.</title>
        <authorList>
            <consortium name="The Broad Institute Genomics Platform"/>
            <consortium name="The Broad Institute Genome Sequencing Center for Infectious Disease"/>
            <person name="Wu L."/>
            <person name="Ma J."/>
        </authorList>
    </citation>
    <scope>NUCLEOTIDE SEQUENCE [LARGE SCALE GENOMIC DNA]</scope>
    <source>
        <strain evidence="4">CGMCC 4.7283</strain>
    </source>
</reference>
<feature type="transmembrane region" description="Helical" evidence="1">
    <location>
        <begin position="188"/>
        <end position="209"/>
    </location>
</feature>
<feature type="domain" description="DUF1206" evidence="2">
    <location>
        <begin position="15"/>
        <end position="80"/>
    </location>
</feature>
<dbReference type="InterPro" id="IPR009597">
    <property type="entry name" value="DUF1206"/>
</dbReference>
<dbReference type="Pfam" id="PF06724">
    <property type="entry name" value="DUF1206"/>
    <property type="match status" value="3"/>
</dbReference>
<comment type="caution">
    <text evidence="3">The sequence shown here is derived from an EMBL/GenBank/DDBJ whole genome shotgun (WGS) entry which is preliminary data.</text>
</comment>
<gene>
    <name evidence="3" type="ORF">ACFO5X_24225</name>
</gene>
<feature type="transmembrane region" description="Helical" evidence="1">
    <location>
        <begin position="94"/>
        <end position="119"/>
    </location>
</feature>
<evidence type="ECO:0000313" key="3">
    <source>
        <dbReference type="EMBL" id="MFC4671680.1"/>
    </source>
</evidence>
<feature type="domain" description="DUF1206" evidence="2">
    <location>
        <begin position="188"/>
        <end position="257"/>
    </location>
</feature>
<dbReference type="RefSeq" id="WP_380722470.1">
    <property type="nucleotide sequence ID" value="NZ_JBHSGI010000034.1"/>
</dbReference>
<dbReference type="Proteomes" id="UP001595973">
    <property type="component" value="Unassembled WGS sequence"/>
</dbReference>
<evidence type="ECO:0000313" key="4">
    <source>
        <dbReference type="Proteomes" id="UP001595973"/>
    </source>
</evidence>
<feature type="transmembrane region" description="Helical" evidence="1">
    <location>
        <begin position="12"/>
        <end position="36"/>
    </location>
</feature>
<sequence>MSEKARGWVDPVMRIGYGARAIVYVIVGGLALYAAVTGGEAQGTTDALADLRGKTWGIAVILISAVGLFAYAFRRMVDAALDLDDYGGGIKGAVARGGLVVTGLIHGAIGVSIAGLALGSSDGGEGGGTQKVVAYIMSMPYGFLLVGLVGLATIGAGGYYAWKGIAERYKRHIRVTPTARTLDPVLKFGCIAMGLVIAVIGVSIVYAATQTDPGSAAGIGEALGQIRSFPFGRFLMAVVALGLIAFAVENAVEAVYRIVPRYTGPDVKTMAQWARRKASMS</sequence>
<accession>A0ABV9KNE5</accession>
<evidence type="ECO:0000256" key="1">
    <source>
        <dbReference type="SAM" id="Phobius"/>
    </source>
</evidence>
<keyword evidence="4" id="KW-1185">Reference proteome</keyword>
<protein>
    <submittedName>
        <fullName evidence="3">DUF1206 domain-containing protein</fullName>
    </submittedName>
</protein>
<feature type="transmembrane region" description="Helical" evidence="1">
    <location>
        <begin position="229"/>
        <end position="248"/>
    </location>
</feature>
<keyword evidence="1" id="KW-0812">Transmembrane</keyword>
<dbReference type="EMBL" id="JBHSGI010000034">
    <property type="protein sequence ID" value="MFC4671680.1"/>
    <property type="molecule type" value="Genomic_DNA"/>
</dbReference>
<proteinExistence type="predicted"/>
<keyword evidence="1" id="KW-1133">Transmembrane helix</keyword>
<organism evidence="3 4">
    <name type="scientific">Seohaeicola nanhaiensis</name>
    <dbReference type="NCBI Taxonomy" id="1387282"/>
    <lineage>
        <taxon>Bacteria</taxon>
        <taxon>Pseudomonadati</taxon>
        <taxon>Pseudomonadota</taxon>
        <taxon>Alphaproteobacteria</taxon>
        <taxon>Rhodobacterales</taxon>
        <taxon>Roseobacteraceae</taxon>
        <taxon>Seohaeicola</taxon>
    </lineage>
</organism>
<feature type="domain" description="DUF1206" evidence="2">
    <location>
        <begin position="98"/>
        <end position="165"/>
    </location>
</feature>
<name>A0ABV9KNE5_9RHOB</name>
<feature type="transmembrane region" description="Helical" evidence="1">
    <location>
        <begin position="56"/>
        <end position="73"/>
    </location>
</feature>
<evidence type="ECO:0000259" key="2">
    <source>
        <dbReference type="Pfam" id="PF06724"/>
    </source>
</evidence>
<keyword evidence="1" id="KW-0472">Membrane</keyword>
<feature type="transmembrane region" description="Helical" evidence="1">
    <location>
        <begin position="139"/>
        <end position="162"/>
    </location>
</feature>